<dbReference type="EMBL" id="NPHW01002656">
    <property type="protein sequence ID" value="OXV11006.1"/>
    <property type="molecule type" value="Genomic_DNA"/>
</dbReference>
<feature type="domain" description="Heterokaryon incompatibility" evidence="1">
    <location>
        <begin position="45"/>
        <end position="151"/>
    </location>
</feature>
<protein>
    <recommendedName>
        <fullName evidence="1">Heterokaryon incompatibility domain-containing protein</fullName>
    </recommendedName>
</protein>
<proteinExistence type="predicted"/>
<evidence type="ECO:0000313" key="2">
    <source>
        <dbReference type="EMBL" id="OXV11006.1"/>
    </source>
</evidence>
<dbReference type="OrthoDB" id="2157530at2759"/>
<accession>A0A232M3R3</accession>
<comment type="caution">
    <text evidence="2">The sequence shown here is derived from an EMBL/GenBank/DDBJ whole genome shotgun (WGS) entry which is preliminary data.</text>
</comment>
<dbReference type="InterPro" id="IPR052895">
    <property type="entry name" value="HetReg/Transcr_Mod"/>
</dbReference>
<sequence length="708" mass="80580">MASLTYSPLDVEEKEIRLLELLPGRWTDPIACELNTVSLCGDPCYDALSYVWGNPKDTLPITVDGKPFQATTTVRSALRRLRSYQDSRTLWVDAICINQEDREEKTQQVMLMRHIYSSAKSVQVYLGEGPILDAIPLEEQATWNQPPQIHWHRDLTVLLMSAEQAHWTVVLPEGGIKDQSRIDAFFARQKDPEYDPAKLTVLEALRHNQAGALSIMNMLSNGRCLKECLHSDYSSPAWVGALDALNDLVSLPWWTRVWVLQEAILCMEEVTAIYGEIRAPLGLMEDSGSMLPKHHKRGFCCKAFWDDLPPRQKDILNRFATQMYGLEGIRDLWFNVKEDQLKMLTIFLQRTRGRKTTDVRDKIYGLLGLIHHLPNTLGLRPDYGRTAVQVYTDIAMRIIEDTDDLSILASHEHKDLSSGLPTWVPNWTSTGSNKKPNFDYPIKAFTSQFRAGLSKRWTAKLVDGYALEVTGLEVDTVSQLAMPLCRTQTDLNERFAEFEQIAGLTRDPFSSYKGNIPLFDAFWRTMLDDVVYMIDRENIEERIIFIRANQSDGLSFQVARAVWKGDPDNMLFLSPAGKPLSTKDIAYIANRVKDNFWLTHEDRVFFKTKKGYIGFGPPETRIGDRVCVILGSSIPLVLRPARAPKFPSFLGGTISRDSPCFTLVGYSYIHGIMDGEAILKYYEEKDSISQAFARILGKRDSLRKIYLL</sequence>
<evidence type="ECO:0000313" key="3">
    <source>
        <dbReference type="Proteomes" id="UP000243515"/>
    </source>
</evidence>
<name>A0A232M3R3_9EURO</name>
<evidence type="ECO:0000259" key="1">
    <source>
        <dbReference type="Pfam" id="PF06985"/>
    </source>
</evidence>
<reference evidence="2 3" key="1">
    <citation type="journal article" date="2015" name="Environ. Microbiol.">
        <title>Metagenome sequence of Elaphomyces granulatus from sporocarp tissue reveals Ascomycota ectomycorrhizal fingerprints of genome expansion and a Proteobacteria-rich microbiome.</title>
        <authorList>
            <person name="Quandt C.A."/>
            <person name="Kohler A."/>
            <person name="Hesse C.N."/>
            <person name="Sharpton T.J."/>
            <person name="Martin F."/>
            <person name="Spatafora J.W."/>
        </authorList>
    </citation>
    <scope>NUCLEOTIDE SEQUENCE [LARGE SCALE GENOMIC DNA]</scope>
    <source>
        <strain evidence="2 3">OSC145934</strain>
    </source>
</reference>
<organism evidence="2 3">
    <name type="scientific">Elaphomyces granulatus</name>
    <dbReference type="NCBI Taxonomy" id="519963"/>
    <lineage>
        <taxon>Eukaryota</taxon>
        <taxon>Fungi</taxon>
        <taxon>Dikarya</taxon>
        <taxon>Ascomycota</taxon>
        <taxon>Pezizomycotina</taxon>
        <taxon>Eurotiomycetes</taxon>
        <taxon>Eurotiomycetidae</taxon>
        <taxon>Eurotiales</taxon>
        <taxon>Elaphomycetaceae</taxon>
        <taxon>Elaphomyces</taxon>
    </lineage>
</organism>
<dbReference type="PANTHER" id="PTHR24148:SF82">
    <property type="entry name" value="HETEROKARYON INCOMPATIBILITY DOMAIN-CONTAINING PROTEIN"/>
    <property type="match status" value="1"/>
</dbReference>
<dbReference type="PANTHER" id="PTHR24148">
    <property type="entry name" value="ANKYRIN REPEAT DOMAIN-CONTAINING PROTEIN 39 HOMOLOG-RELATED"/>
    <property type="match status" value="1"/>
</dbReference>
<dbReference type="AlphaFoldDB" id="A0A232M3R3"/>
<dbReference type="Pfam" id="PF06985">
    <property type="entry name" value="HET"/>
    <property type="match status" value="1"/>
</dbReference>
<keyword evidence="3" id="KW-1185">Reference proteome</keyword>
<gene>
    <name evidence="2" type="ORF">Egran_01232</name>
</gene>
<dbReference type="Pfam" id="PF26639">
    <property type="entry name" value="Het-6_barrel"/>
    <property type="match status" value="1"/>
</dbReference>
<dbReference type="InterPro" id="IPR010730">
    <property type="entry name" value="HET"/>
</dbReference>
<dbReference type="Proteomes" id="UP000243515">
    <property type="component" value="Unassembled WGS sequence"/>
</dbReference>